<evidence type="ECO:0000256" key="1">
    <source>
        <dbReference type="ARBA" id="ARBA00022801"/>
    </source>
</evidence>
<dbReference type="RefSeq" id="WP_092497700.1">
    <property type="nucleotide sequence ID" value="NZ_FOFG01000011.1"/>
</dbReference>
<dbReference type="GO" id="GO:0006152">
    <property type="term" value="P:purine nucleoside catabolic process"/>
    <property type="evidence" value="ECO:0007669"/>
    <property type="project" value="TreeGrafter"/>
</dbReference>
<name>A0A1H9LBF2_9HYPH</name>
<dbReference type="SUPFAM" id="SSF53590">
    <property type="entry name" value="Nucleoside hydrolase"/>
    <property type="match status" value="1"/>
</dbReference>
<gene>
    <name evidence="4" type="ORF">SAMN05216548_11136</name>
</gene>
<dbReference type="GO" id="GO:0005829">
    <property type="term" value="C:cytosol"/>
    <property type="evidence" value="ECO:0007669"/>
    <property type="project" value="TreeGrafter"/>
</dbReference>
<feature type="domain" description="Inosine/uridine-preferring nucleoside hydrolase" evidence="3">
    <location>
        <begin position="4"/>
        <end position="299"/>
    </location>
</feature>
<sequence>MTAIIMDADPGVDDLAAILLALASPELSVLGVTTVAGNVPVEASAANACKALALAGRKDVPVFAGCSRPLVRAQIFGKHAYLGAFPDHVVPATDKRPEPAHAVSFIADAARQAVASGTPLTICATGPLTNLAMALTLDENVKAGIARIVIMGGAFTALGNRAPWAEMNMLADPHAAHAVLASGVPVSLFPLDVTLQALVEDSHLQRMREGAGRAGRALADLFQLSDRSDIDRYGRPGGPIHDIMPVAFLLAPELFEMRHAAIGVETGDHTMGHTYADFSGEAAAAGSAEIARRVDDQALLSLLLDRLETYASKNASTAEIRP</sequence>
<dbReference type="Proteomes" id="UP000199647">
    <property type="component" value="Unassembled WGS sequence"/>
</dbReference>
<dbReference type="PANTHER" id="PTHR12304">
    <property type="entry name" value="INOSINE-URIDINE PREFERRING NUCLEOSIDE HYDROLASE"/>
    <property type="match status" value="1"/>
</dbReference>
<reference evidence="4 5" key="1">
    <citation type="submission" date="2016-10" db="EMBL/GenBank/DDBJ databases">
        <authorList>
            <person name="de Groot N.N."/>
        </authorList>
    </citation>
    <scope>NUCLEOTIDE SEQUENCE [LARGE SCALE GENOMIC DNA]</scope>
    <source>
        <strain evidence="4 5">A52C2</strain>
    </source>
</reference>
<dbReference type="Pfam" id="PF01156">
    <property type="entry name" value="IU_nuc_hydro"/>
    <property type="match status" value="1"/>
</dbReference>
<dbReference type="OrthoDB" id="9797882at2"/>
<dbReference type="InterPro" id="IPR036452">
    <property type="entry name" value="Ribo_hydro-like"/>
</dbReference>
<evidence type="ECO:0000313" key="4">
    <source>
        <dbReference type="EMBL" id="SER08668.1"/>
    </source>
</evidence>
<evidence type="ECO:0000256" key="2">
    <source>
        <dbReference type="ARBA" id="ARBA00023295"/>
    </source>
</evidence>
<dbReference type="PANTHER" id="PTHR12304:SF4">
    <property type="entry name" value="URIDINE NUCLEOSIDASE"/>
    <property type="match status" value="1"/>
</dbReference>
<protein>
    <submittedName>
        <fullName evidence="4">Purine nucleosidase</fullName>
    </submittedName>
</protein>
<dbReference type="Gene3D" id="3.90.245.10">
    <property type="entry name" value="Ribonucleoside hydrolase-like"/>
    <property type="match status" value="1"/>
</dbReference>
<proteinExistence type="predicted"/>
<evidence type="ECO:0000313" key="5">
    <source>
        <dbReference type="Proteomes" id="UP000199647"/>
    </source>
</evidence>
<dbReference type="InterPro" id="IPR001910">
    <property type="entry name" value="Inosine/uridine_hydrolase_dom"/>
</dbReference>
<keyword evidence="1" id="KW-0378">Hydrolase</keyword>
<dbReference type="EMBL" id="FOFG01000011">
    <property type="protein sequence ID" value="SER08668.1"/>
    <property type="molecule type" value="Genomic_DNA"/>
</dbReference>
<dbReference type="AlphaFoldDB" id="A0A1H9LBF2"/>
<dbReference type="STRING" id="1855383.SAMN05216548_11136"/>
<dbReference type="GO" id="GO:0008477">
    <property type="term" value="F:purine nucleosidase activity"/>
    <property type="evidence" value="ECO:0007669"/>
    <property type="project" value="TreeGrafter"/>
</dbReference>
<evidence type="ECO:0000259" key="3">
    <source>
        <dbReference type="Pfam" id="PF01156"/>
    </source>
</evidence>
<organism evidence="4 5">
    <name type="scientific">Faunimonas pinastri</name>
    <dbReference type="NCBI Taxonomy" id="1855383"/>
    <lineage>
        <taxon>Bacteria</taxon>
        <taxon>Pseudomonadati</taxon>
        <taxon>Pseudomonadota</taxon>
        <taxon>Alphaproteobacteria</taxon>
        <taxon>Hyphomicrobiales</taxon>
        <taxon>Afifellaceae</taxon>
        <taxon>Faunimonas</taxon>
    </lineage>
</organism>
<keyword evidence="2" id="KW-0326">Glycosidase</keyword>
<accession>A0A1H9LBF2</accession>
<dbReference type="InterPro" id="IPR023186">
    <property type="entry name" value="IUNH"/>
</dbReference>
<keyword evidence="5" id="KW-1185">Reference proteome</keyword>